<feature type="compositionally biased region" description="Basic and acidic residues" evidence="1">
    <location>
        <begin position="14"/>
        <end position="24"/>
    </location>
</feature>
<dbReference type="InterPro" id="IPR009875">
    <property type="entry name" value="PilZ_domain"/>
</dbReference>
<dbReference type="RefSeq" id="WP_212608237.1">
    <property type="nucleotide sequence ID" value="NZ_CP073910.1"/>
</dbReference>
<feature type="region of interest" description="Disordered" evidence="1">
    <location>
        <begin position="1"/>
        <end position="24"/>
    </location>
</feature>
<protein>
    <submittedName>
        <fullName evidence="3">PilZ domain-containing protein</fullName>
    </submittedName>
</protein>
<dbReference type="KEGG" id="spph:KFK14_15230"/>
<name>A0A975K3X1_9SPHN</name>
<dbReference type="Pfam" id="PF07238">
    <property type="entry name" value="PilZ"/>
    <property type="match status" value="2"/>
</dbReference>
<evidence type="ECO:0000259" key="2">
    <source>
        <dbReference type="Pfam" id="PF07238"/>
    </source>
</evidence>
<accession>A0A975K3X1</accession>
<feature type="domain" description="PilZ" evidence="2">
    <location>
        <begin position="23"/>
        <end position="103"/>
    </location>
</feature>
<evidence type="ECO:0000313" key="3">
    <source>
        <dbReference type="EMBL" id="QUT04411.1"/>
    </source>
</evidence>
<dbReference type="EMBL" id="CP073910">
    <property type="protein sequence ID" value="QUT04411.1"/>
    <property type="molecule type" value="Genomic_DNA"/>
</dbReference>
<dbReference type="SUPFAM" id="SSF141371">
    <property type="entry name" value="PilZ domain-like"/>
    <property type="match status" value="2"/>
</dbReference>
<reference evidence="3" key="1">
    <citation type="submission" date="2021-04" db="EMBL/GenBank/DDBJ databases">
        <title>Isolation of p-tert-butylphenol degrading bacteria Sphingobium phenoxybenzoativorans Tas13 from active sludge.</title>
        <authorList>
            <person name="Li Y."/>
        </authorList>
    </citation>
    <scope>NUCLEOTIDE SEQUENCE</scope>
    <source>
        <strain evidence="3">Tas13</strain>
    </source>
</reference>
<gene>
    <name evidence="3" type="ORF">KFK14_15230</name>
</gene>
<organism evidence="3 4">
    <name type="scientific">Sphingobium phenoxybenzoativorans</name>
    <dbReference type="NCBI Taxonomy" id="1592790"/>
    <lineage>
        <taxon>Bacteria</taxon>
        <taxon>Pseudomonadati</taxon>
        <taxon>Pseudomonadota</taxon>
        <taxon>Alphaproteobacteria</taxon>
        <taxon>Sphingomonadales</taxon>
        <taxon>Sphingomonadaceae</taxon>
        <taxon>Sphingobium</taxon>
    </lineage>
</organism>
<proteinExistence type="predicted"/>
<dbReference type="AlphaFoldDB" id="A0A975K3X1"/>
<feature type="domain" description="PilZ" evidence="2">
    <location>
        <begin position="122"/>
        <end position="201"/>
    </location>
</feature>
<keyword evidence="4" id="KW-1185">Reference proteome</keyword>
<sequence length="217" mass="24007">MEQVGAATPSVVSRIERQPNTVERRSDKRHLTVLRVGKIMSGGHEELCMIRNISSGGLMAHIYCSHETGESVSIEIKNGHVMTGRIVWTEGFMVGVEFDERIDVLNFLANEQTDLLFGKVPRAPRLRANMAVVVRRGAHYVHAEIEDISQGGAKVSEGDAFDADDDVVLMVHGLPPRHGTVRWRKNGQAGISFNEPIPFEALAQWIARQGQRDSASN</sequence>
<dbReference type="Proteomes" id="UP000681425">
    <property type="component" value="Chromosome"/>
</dbReference>
<evidence type="ECO:0000256" key="1">
    <source>
        <dbReference type="SAM" id="MobiDB-lite"/>
    </source>
</evidence>
<dbReference type="GO" id="GO:0035438">
    <property type="term" value="F:cyclic-di-GMP binding"/>
    <property type="evidence" value="ECO:0007669"/>
    <property type="project" value="InterPro"/>
</dbReference>
<evidence type="ECO:0000313" key="4">
    <source>
        <dbReference type="Proteomes" id="UP000681425"/>
    </source>
</evidence>